<accession>A0AAV2HSA5</accession>
<feature type="region of interest" description="Disordered" evidence="1">
    <location>
        <begin position="266"/>
        <end position="287"/>
    </location>
</feature>
<protein>
    <recommendedName>
        <fullName evidence="4">Zinc finger PHD-type domain-containing protein</fullName>
    </recommendedName>
</protein>
<dbReference type="InterPro" id="IPR011011">
    <property type="entry name" value="Znf_FYVE_PHD"/>
</dbReference>
<evidence type="ECO:0000313" key="2">
    <source>
        <dbReference type="EMBL" id="CAL1536382.1"/>
    </source>
</evidence>
<name>A0AAV2HSA5_LYMST</name>
<dbReference type="AlphaFoldDB" id="A0AAV2HSA5"/>
<dbReference type="Proteomes" id="UP001497497">
    <property type="component" value="Unassembled WGS sequence"/>
</dbReference>
<dbReference type="Gene3D" id="3.90.980.20">
    <property type="match status" value="1"/>
</dbReference>
<evidence type="ECO:0000313" key="3">
    <source>
        <dbReference type="Proteomes" id="UP001497497"/>
    </source>
</evidence>
<keyword evidence="3" id="KW-1185">Reference proteome</keyword>
<proteinExistence type="predicted"/>
<dbReference type="SUPFAM" id="SSF57903">
    <property type="entry name" value="FYVE/PHD zinc finger"/>
    <property type="match status" value="1"/>
</dbReference>
<reference evidence="2 3" key="1">
    <citation type="submission" date="2024-04" db="EMBL/GenBank/DDBJ databases">
        <authorList>
            <consortium name="Genoscope - CEA"/>
            <person name="William W."/>
        </authorList>
    </citation>
    <scope>NUCLEOTIDE SEQUENCE [LARGE SCALE GENOMIC DNA]</scope>
</reference>
<gene>
    <name evidence="2" type="ORF">GSLYS_00010295001</name>
</gene>
<evidence type="ECO:0000256" key="1">
    <source>
        <dbReference type="SAM" id="MobiDB-lite"/>
    </source>
</evidence>
<evidence type="ECO:0008006" key="4">
    <source>
        <dbReference type="Google" id="ProtNLM"/>
    </source>
</evidence>
<feature type="region of interest" description="Disordered" evidence="1">
    <location>
        <begin position="211"/>
        <end position="249"/>
    </location>
</feature>
<organism evidence="2 3">
    <name type="scientific">Lymnaea stagnalis</name>
    <name type="common">Great pond snail</name>
    <name type="synonym">Helix stagnalis</name>
    <dbReference type="NCBI Taxonomy" id="6523"/>
    <lineage>
        <taxon>Eukaryota</taxon>
        <taxon>Metazoa</taxon>
        <taxon>Spiralia</taxon>
        <taxon>Lophotrochozoa</taxon>
        <taxon>Mollusca</taxon>
        <taxon>Gastropoda</taxon>
        <taxon>Heterobranchia</taxon>
        <taxon>Euthyneura</taxon>
        <taxon>Panpulmonata</taxon>
        <taxon>Hygrophila</taxon>
        <taxon>Lymnaeoidea</taxon>
        <taxon>Lymnaeidae</taxon>
        <taxon>Lymnaea</taxon>
    </lineage>
</organism>
<feature type="non-terminal residue" evidence="2">
    <location>
        <position position="318"/>
    </location>
</feature>
<sequence>MLQCCRCLQWFHEACIQSVKEELLLGDRFFIFVCAHCNEGLEFLHRMDLDWFNIAHITTFHLVMTNGTTYADLDTDIIPFIMDRAQNFGVKKLLNGMHGNKDAMRCHLIKIFKEHGNIFRCGSEVKKRCTYFGVRQRTPPSPPPISVPASVQINMETMKDSLVKKTTFFPGKFTQAVPYAKKVDPPTMSARLKESKLAKIARVKSEHNYCTPVKCPEDSPNRKPRRSPSSDIFDGNNNSPAKQSPHKPDFNETLYEREEVEYDLASKSNKSSLPFTPEKQPPKDPFWSLDIAFPEPVNFLGANHPFLIDFEQENIRKK</sequence>
<dbReference type="EMBL" id="CAXITT010000228">
    <property type="protein sequence ID" value="CAL1536382.1"/>
    <property type="molecule type" value="Genomic_DNA"/>
</dbReference>
<comment type="caution">
    <text evidence="2">The sequence shown here is derived from an EMBL/GenBank/DDBJ whole genome shotgun (WGS) entry which is preliminary data.</text>
</comment>